<dbReference type="InterPro" id="IPR050416">
    <property type="entry name" value="FAD-linked_Oxidoreductase"/>
</dbReference>
<comment type="caution">
    <text evidence="8">The sequence shown here is derived from an EMBL/GenBank/DDBJ whole genome shotgun (WGS) entry which is preliminary data.</text>
</comment>
<accession>A0A7W8F0W7</accession>
<dbReference type="InterPro" id="IPR036318">
    <property type="entry name" value="FAD-bd_PCMH-like_sf"/>
</dbReference>
<dbReference type="Gene3D" id="3.40.462.20">
    <property type="match status" value="1"/>
</dbReference>
<dbReference type="PANTHER" id="PTHR42973:SF39">
    <property type="entry name" value="FAD-BINDING PCMH-TYPE DOMAIN-CONTAINING PROTEIN"/>
    <property type="match status" value="1"/>
</dbReference>
<protein>
    <submittedName>
        <fullName evidence="8">FAD/FMN-containing dehydrogenase</fullName>
    </submittedName>
</protein>
<dbReference type="InterPro" id="IPR016167">
    <property type="entry name" value="FAD-bd_PCMH_sub1"/>
</dbReference>
<feature type="compositionally biased region" description="Gly residues" evidence="6">
    <location>
        <begin position="1"/>
        <end position="10"/>
    </location>
</feature>
<dbReference type="InterPro" id="IPR016166">
    <property type="entry name" value="FAD-bd_PCMH"/>
</dbReference>
<dbReference type="GO" id="GO:0071949">
    <property type="term" value="F:FAD binding"/>
    <property type="evidence" value="ECO:0007669"/>
    <property type="project" value="InterPro"/>
</dbReference>
<comment type="cofactor">
    <cofactor evidence="1">
        <name>FAD</name>
        <dbReference type="ChEBI" id="CHEBI:57692"/>
    </cofactor>
</comment>
<evidence type="ECO:0000256" key="1">
    <source>
        <dbReference type="ARBA" id="ARBA00001974"/>
    </source>
</evidence>
<evidence type="ECO:0000256" key="4">
    <source>
        <dbReference type="ARBA" id="ARBA00022827"/>
    </source>
</evidence>
<feature type="region of interest" description="Disordered" evidence="6">
    <location>
        <begin position="1"/>
        <end position="46"/>
    </location>
</feature>
<dbReference type="SUPFAM" id="SSF56176">
    <property type="entry name" value="FAD-binding/transporter-associated domain-like"/>
    <property type="match status" value="1"/>
</dbReference>
<reference evidence="8 9" key="1">
    <citation type="submission" date="2020-08" db="EMBL/GenBank/DDBJ databases">
        <title>Genomic Encyclopedia of Type Strains, Phase III (KMG-III): the genomes of soil and plant-associated and newly described type strains.</title>
        <authorList>
            <person name="Whitman W."/>
        </authorList>
    </citation>
    <scope>NUCLEOTIDE SEQUENCE [LARGE SCALE GENOMIC DNA]</scope>
    <source>
        <strain evidence="8 9">CECT 3259</strain>
    </source>
</reference>
<keyword evidence="3" id="KW-0285">Flavoprotein</keyword>
<sequence>MARGGRGNGTASGADARPDGAGSGTPGTANGRASGRPEGRGGGMDRRHVLAAGTGLAAAGVWAAACGDSAGYAQPNGPSGRVPVASRTPAPRTAAGAAEWTALGKGLAGGLVRPGDADYTTARQLYNTRFDGLRPAAVAYVENTHDIAECLAFARRHTTRISIRNGGHSYAGWSSGTDRLVIDVSRLRTIRTPSATDAVVGAGAKLIDVYTTLAARGVTIPAGSCPTVGVSGLALGGGHGVTSRAYGLTCDSLTGATVVTADGRTVDCDASRAADLFWALRGAGNGNFGVVTELRFRTRKAVDGVSGYVSWPWSRAADVLRVWQEWGPGRPDEIWSSCDLSAAAGGTPRVSVSAYSLGTYGDLENSLDQLVGKVGGASNGVRLRRRGHLDMVRGYAGCGEKSTAQCHLPGRTPGRESAGALARETYAARSDFYDRSTGEAGNRVLADQMERFSRQAGSGGGAIQLTALGGAVNRVKPLDTAFVHRRSRFLAQYLTSWAAGGSGAPQTSWLDGTHAAMRRYASGAAYQNYVDPGLKDWRKAYYGDAEGRLTKLKRQYDPNRLFDFPQAL</sequence>
<evidence type="ECO:0000256" key="6">
    <source>
        <dbReference type="SAM" id="MobiDB-lite"/>
    </source>
</evidence>
<dbReference type="Pfam" id="PF01565">
    <property type="entry name" value="FAD_binding_4"/>
    <property type="match status" value="1"/>
</dbReference>
<feature type="domain" description="FAD-binding PCMH-type" evidence="7">
    <location>
        <begin position="130"/>
        <end position="301"/>
    </location>
</feature>
<dbReference type="Gene3D" id="3.30.43.10">
    <property type="entry name" value="Uridine Diphospho-n-acetylenolpyruvylglucosamine Reductase, domain 2"/>
    <property type="match status" value="1"/>
</dbReference>
<dbReference type="PROSITE" id="PS51387">
    <property type="entry name" value="FAD_PCMH"/>
    <property type="match status" value="1"/>
</dbReference>
<dbReference type="PANTHER" id="PTHR42973">
    <property type="entry name" value="BINDING OXIDOREDUCTASE, PUTATIVE (AFU_ORTHOLOGUE AFUA_1G17690)-RELATED"/>
    <property type="match status" value="1"/>
</dbReference>
<name>A0A7W8F0W7_STREU</name>
<gene>
    <name evidence="8" type="ORF">FHS36_001263</name>
</gene>
<evidence type="ECO:0000256" key="2">
    <source>
        <dbReference type="ARBA" id="ARBA00005466"/>
    </source>
</evidence>
<dbReference type="Proteomes" id="UP000528608">
    <property type="component" value="Unassembled WGS sequence"/>
</dbReference>
<dbReference type="Gene3D" id="3.30.465.10">
    <property type="match status" value="1"/>
</dbReference>
<dbReference type="InterPro" id="IPR012951">
    <property type="entry name" value="BBE"/>
</dbReference>
<evidence type="ECO:0000313" key="8">
    <source>
        <dbReference type="EMBL" id="MBB5117842.1"/>
    </source>
</evidence>
<dbReference type="InterPro" id="IPR016169">
    <property type="entry name" value="FAD-bd_PCMH_sub2"/>
</dbReference>
<organism evidence="8 9">
    <name type="scientific">Streptomyces eurocidicus</name>
    <name type="common">Streptoverticillium eurocidicus</name>
    <dbReference type="NCBI Taxonomy" id="66423"/>
    <lineage>
        <taxon>Bacteria</taxon>
        <taxon>Bacillati</taxon>
        <taxon>Actinomycetota</taxon>
        <taxon>Actinomycetes</taxon>
        <taxon>Kitasatosporales</taxon>
        <taxon>Streptomycetaceae</taxon>
        <taxon>Streptomyces</taxon>
    </lineage>
</organism>
<evidence type="ECO:0000313" key="9">
    <source>
        <dbReference type="Proteomes" id="UP000528608"/>
    </source>
</evidence>
<dbReference type="Pfam" id="PF08031">
    <property type="entry name" value="BBE"/>
    <property type="match status" value="1"/>
</dbReference>
<dbReference type="InterPro" id="IPR006094">
    <property type="entry name" value="Oxid_FAD_bind_N"/>
</dbReference>
<keyword evidence="4" id="KW-0274">FAD</keyword>
<dbReference type="EMBL" id="JACHJF010000003">
    <property type="protein sequence ID" value="MBB5117842.1"/>
    <property type="molecule type" value="Genomic_DNA"/>
</dbReference>
<evidence type="ECO:0000256" key="5">
    <source>
        <dbReference type="ARBA" id="ARBA00023002"/>
    </source>
</evidence>
<evidence type="ECO:0000256" key="3">
    <source>
        <dbReference type="ARBA" id="ARBA00022630"/>
    </source>
</evidence>
<proteinExistence type="inferred from homology"/>
<evidence type="ECO:0000259" key="7">
    <source>
        <dbReference type="PROSITE" id="PS51387"/>
    </source>
</evidence>
<keyword evidence="5" id="KW-0560">Oxidoreductase</keyword>
<dbReference type="AlphaFoldDB" id="A0A7W8F0W7"/>
<comment type="similarity">
    <text evidence="2">Belongs to the oxygen-dependent FAD-linked oxidoreductase family.</text>
</comment>
<feature type="compositionally biased region" description="Basic and acidic residues" evidence="6">
    <location>
        <begin position="35"/>
        <end position="46"/>
    </location>
</feature>
<dbReference type="GO" id="GO:0016491">
    <property type="term" value="F:oxidoreductase activity"/>
    <property type="evidence" value="ECO:0007669"/>
    <property type="project" value="UniProtKB-KW"/>
</dbReference>